<comment type="caution">
    <text evidence="1">The sequence shown here is derived from an EMBL/GenBank/DDBJ whole genome shotgun (WGS) entry which is preliminary data.</text>
</comment>
<evidence type="ECO:0000313" key="1">
    <source>
        <dbReference type="EMBL" id="KAK1145956.1"/>
    </source>
</evidence>
<evidence type="ECO:0000313" key="2">
    <source>
        <dbReference type="Proteomes" id="UP001230051"/>
    </source>
</evidence>
<accession>A0AAD8CFR8</accession>
<proteinExistence type="predicted"/>
<protein>
    <submittedName>
        <fullName evidence="1">Uncharacterized protein</fullName>
    </submittedName>
</protein>
<dbReference type="Proteomes" id="UP001230051">
    <property type="component" value="Unassembled WGS sequence"/>
</dbReference>
<sequence>MLLFKSITIRCADQGACERKRGDSGVLNPGRAVTLQASIQASFCCREASHRLDTVDTVGGIVSRWDLGCFFDPVLNTIINEQAVPMAALPSLPFIKVSVRKQG</sequence>
<reference evidence="1" key="1">
    <citation type="submission" date="2022-02" db="EMBL/GenBank/DDBJ databases">
        <title>Atlantic sturgeon de novo genome assembly.</title>
        <authorList>
            <person name="Stock M."/>
            <person name="Klopp C."/>
            <person name="Guiguen Y."/>
            <person name="Cabau C."/>
            <person name="Parinello H."/>
            <person name="Santidrian Yebra-Pimentel E."/>
            <person name="Kuhl H."/>
            <person name="Dirks R.P."/>
            <person name="Guessner J."/>
            <person name="Wuertz S."/>
            <person name="Du K."/>
            <person name="Schartl M."/>
        </authorList>
    </citation>
    <scope>NUCLEOTIDE SEQUENCE</scope>
    <source>
        <strain evidence="1">STURGEONOMICS-FGT-2020</strain>
        <tissue evidence="1">Whole blood</tissue>
    </source>
</reference>
<organism evidence="1 2">
    <name type="scientific">Acipenser oxyrinchus oxyrinchus</name>
    <dbReference type="NCBI Taxonomy" id="40147"/>
    <lineage>
        <taxon>Eukaryota</taxon>
        <taxon>Metazoa</taxon>
        <taxon>Chordata</taxon>
        <taxon>Craniata</taxon>
        <taxon>Vertebrata</taxon>
        <taxon>Euteleostomi</taxon>
        <taxon>Actinopterygii</taxon>
        <taxon>Chondrostei</taxon>
        <taxon>Acipenseriformes</taxon>
        <taxon>Acipenseridae</taxon>
        <taxon>Acipenser</taxon>
    </lineage>
</organism>
<keyword evidence="2" id="KW-1185">Reference proteome</keyword>
<dbReference type="AlphaFoldDB" id="A0AAD8CFR8"/>
<name>A0AAD8CFR8_ACIOX</name>
<gene>
    <name evidence="1" type="ORF">AOXY_G36031</name>
</gene>
<dbReference type="EMBL" id="JAGXEW010000139">
    <property type="protein sequence ID" value="KAK1145956.1"/>
    <property type="molecule type" value="Genomic_DNA"/>
</dbReference>